<comment type="caution">
    <text evidence="3">The sequence shown here is derived from an EMBL/GenBank/DDBJ whole genome shotgun (WGS) entry which is preliminary data.</text>
</comment>
<dbReference type="OrthoDB" id="2666890at2"/>
<keyword evidence="2" id="KW-0472">Membrane</keyword>
<dbReference type="AlphaFoldDB" id="A0A0M1P1W0"/>
<keyword evidence="4" id="KW-1185">Reference proteome</keyword>
<feature type="region of interest" description="Disordered" evidence="1">
    <location>
        <begin position="66"/>
        <end position="87"/>
    </location>
</feature>
<dbReference type="Proteomes" id="UP000036932">
    <property type="component" value="Unassembled WGS sequence"/>
</dbReference>
<reference evidence="4" key="1">
    <citation type="submission" date="2015-08" db="EMBL/GenBank/DDBJ databases">
        <title>Genome sequencing project for genomic taxonomy and phylogenomics of Bacillus-like bacteria.</title>
        <authorList>
            <person name="Liu B."/>
            <person name="Wang J."/>
            <person name="Zhu Y."/>
            <person name="Liu G."/>
            <person name="Chen Q."/>
            <person name="Chen Z."/>
            <person name="Lan J."/>
            <person name="Che J."/>
            <person name="Ge C."/>
            <person name="Shi H."/>
            <person name="Pan Z."/>
            <person name="Liu X."/>
        </authorList>
    </citation>
    <scope>NUCLEOTIDE SEQUENCE [LARGE SCALE GENOMIC DNA]</scope>
    <source>
        <strain evidence="4">FJAT-22460</strain>
    </source>
</reference>
<keyword evidence="2" id="KW-0812">Transmembrane</keyword>
<gene>
    <name evidence="3" type="ORF">AM231_04545</name>
</gene>
<keyword evidence="2" id="KW-1133">Transmembrane helix</keyword>
<feature type="transmembrane region" description="Helical" evidence="2">
    <location>
        <begin position="12"/>
        <end position="32"/>
    </location>
</feature>
<evidence type="ECO:0000313" key="3">
    <source>
        <dbReference type="EMBL" id="KOR88488.1"/>
    </source>
</evidence>
<proteinExistence type="predicted"/>
<evidence type="ECO:0000313" key="4">
    <source>
        <dbReference type="Proteomes" id="UP000036932"/>
    </source>
</evidence>
<dbReference type="PATRIC" id="fig|1705565.3.peg.2794"/>
<name>A0A0M1P1W0_9BACL</name>
<evidence type="ECO:0000256" key="2">
    <source>
        <dbReference type="SAM" id="Phobius"/>
    </source>
</evidence>
<accession>A0A0M1P1W0</accession>
<organism evidence="3 4">
    <name type="scientific">Paenibacillus solani</name>
    <dbReference type="NCBI Taxonomy" id="1705565"/>
    <lineage>
        <taxon>Bacteria</taxon>
        <taxon>Bacillati</taxon>
        <taxon>Bacillota</taxon>
        <taxon>Bacilli</taxon>
        <taxon>Bacillales</taxon>
        <taxon>Paenibacillaceae</taxon>
        <taxon>Paenibacillus</taxon>
    </lineage>
</organism>
<protein>
    <submittedName>
        <fullName evidence="3">Uncharacterized protein</fullName>
    </submittedName>
</protein>
<dbReference type="PROSITE" id="PS51257">
    <property type="entry name" value="PROKAR_LIPOPROTEIN"/>
    <property type="match status" value="1"/>
</dbReference>
<dbReference type="EMBL" id="LIUT01000001">
    <property type="protein sequence ID" value="KOR88488.1"/>
    <property type="molecule type" value="Genomic_DNA"/>
</dbReference>
<sequence>MAVEKSQGNRRAGVVLILLAGSIVGSGCSIPARTSVQLEPLQAPTAPVMLDVYSRSIQRDVYSQQGDGLLEPVSPMDSVDTLHDLNP</sequence>
<dbReference type="RefSeq" id="WP_054401491.1">
    <property type="nucleotide sequence ID" value="NZ_LIUT01000001.1"/>
</dbReference>
<evidence type="ECO:0000256" key="1">
    <source>
        <dbReference type="SAM" id="MobiDB-lite"/>
    </source>
</evidence>